<feature type="region of interest" description="Disordered" evidence="1">
    <location>
        <begin position="345"/>
        <end position="377"/>
    </location>
</feature>
<reference evidence="2 3" key="1">
    <citation type="submission" date="2018-08" db="EMBL/GenBank/DDBJ databases">
        <title>Genomic Encyclopedia of Archaeal and Bacterial Type Strains, Phase II (KMG-II): from individual species to whole genera.</title>
        <authorList>
            <person name="Goeker M."/>
        </authorList>
    </citation>
    <scope>NUCLEOTIDE SEQUENCE [LARGE SCALE GENOMIC DNA]</scope>
    <source>
        <strain evidence="2 3">DSM 45791</strain>
    </source>
</reference>
<gene>
    <name evidence="2" type="ORF">BCF44_113266</name>
</gene>
<proteinExistence type="predicted"/>
<evidence type="ECO:0000313" key="2">
    <source>
        <dbReference type="EMBL" id="REH39411.1"/>
    </source>
</evidence>
<keyword evidence="3" id="KW-1185">Reference proteome</keyword>
<comment type="caution">
    <text evidence="2">The sequence shown here is derived from an EMBL/GenBank/DDBJ whole genome shotgun (WGS) entry which is preliminary data.</text>
</comment>
<dbReference type="Proteomes" id="UP000256269">
    <property type="component" value="Unassembled WGS sequence"/>
</dbReference>
<dbReference type="RefSeq" id="WP_116178726.1">
    <property type="nucleotide sequence ID" value="NZ_CP144375.1"/>
</dbReference>
<name>A0A3E0H7I9_9PSEU</name>
<organism evidence="2 3">
    <name type="scientific">Kutzneria buriramensis</name>
    <dbReference type="NCBI Taxonomy" id="1045776"/>
    <lineage>
        <taxon>Bacteria</taxon>
        <taxon>Bacillati</taxon>
        <taxon>Actinomycetota</taxon>
        <taxon>Actinomycetes</taxon>
        <taxon>Pseudonocardiales</taxon>
        <taxon>Pseudonocardiaceae</taxon>
        <taxon>Kutzneria</taxon>
    </lineage>
</organism>
<evidence type="ECO:0000313" key="3">
    <source>
        <dbReference type="Proteomes" id="UP000256269"/>
    </source>
</evidence>
<evidence type="ECO:0000256" key="1">
    <source>
        <dbReference type="SAM" id="MobiDB-lite"/>
    </source>
</evidence>
<dbReference type="OrthoDB" id="9148571at2"/>
<accession>A0A3E0H7I9</accession>
<sequence length="1288" mass="138891">MSPTQTIVCTALPNGVGVAAGAPVLKLSVHIAPRLSGATDLSSFPDWQNWPRTAISFQVKVNGATLTATADTSKLSATLWPKLFPASTKVEDHTGPTINPADTYVRTYPARRVRNFVRDQYAYMAANSPTSHPTLGDYFDQGGEFAARFPQPLNFLLHDVWLDPVTKKAAIEDLRLALAFGHFFDTGQNTLRARVNGAHLTDYQTNFLLAELFHDRNPANNPGGGSQTITSKSLEQPKLDFHAVVGSLGQYPELMRRLGLVRDVTVPLPNPLPTGIVDVQVIPGFQPAITPVTRCVITATSFLTAPRGDALAGGLLQLGGPDFDVTEIDPDGAAVKMLAFAETMSRTSRGENRNGKPAVDSPDEQPPPSLVSNGLSINDSGRGRRIYDAITKQVNLGTTGVVFAEDVTRGVRIDVWDTVSKAWHSLCQRQGSYAFADTTVNAADEGIVTSAHTTQAADTANVMYMHETIATWHGYSLVAPRPGKAIADDGSLVPGGSTDPGADFNLKVAFKATPGTLPKLRFGRGYRFRARLADLAGNGVRLEDVKDFTGATDPVVYYRFEPVQAPTLLLRKARTEGESTERLVIRSNYNAPSTDGCERHLAPVRIAELMAEQHGMFDVPANILNPSGMDKLAYGQIKQRDTGSFATGGAPGAYDIPYYDTPQLTVPYLPDVLSRGAAFVGLPGTADGQVVTNDFGRGLLGWPDILPFRLRIEEGTGAPQPGLGVLTVQVPKGRRYEVRYSSRVNASDLAQLGQWNWLANAVADGSVVLPPGATMASMQDLAVKGQLWLLTPFRTLTLVHAIRQPLTTAEFGKPIAVRKQGQTTANIVDRVAFDRASTSKIDVLASWQEALDVPADPAPQHVPGATQAFEVVTVEDDTSGDVQPLNNQHEFHDTKHRMVTYTPVATTRFAEYFVQRTTVELGGTATISTAGIVPGTDVVRDTTTNATYVRDTDYSVDYLHGTVTAITIPANTSVEVAYVVPPITRNGTAVTVNVPSSARPAAPLVAYVVPTFGWEQENSATGITSTRRGNGLRVFLNRPWYSSGDGEQLGVLTMNQAGPVPGDLQRYVTNWAQDPAWESTAFTRPPLVTDFPLAAHTKTGLKLAESEKDPNVTDTVSVAPHDVFYDNTRRLWYCDITLAPPDPSPYSPFIRLALARYQPNSVADVELSQVTQAQFAQLNPDRALSVAYVDATRIDVAVTGISPKNSTGNRVFATVQVADPALPGDVAWSDAAPAVELTNSGAPGRAQWLGRLTLPAARGSRPFRLVIQENEQFKDGGSRVVYVDAVQL</sequence>
<protein>
    <submittedName>
        <fullName evidence="2">Uncharacterized protein</fullName>
    </submittedName>
</protein>
<dbReference type="EMBL" id="QUNO01000013">
    <property type="protein sequence ID" value="REH39411.1"/>
    <property type="molecule type" value="Genomic_DNA"/>
</dbReference>